<dbReference type="Proteomes" id="UP000018890">
    <property type="component" value="Unassembled WGS sequence"/>
</dbReference>
<organism evidence="2 3">
    <name type="scientific">Halalkalibacter wakoensis JCM 9140</name>
    <dbReference type="NCBI Taxonomy" id="1236970"/>
    <lineage>
        <taxon>Bacteria</taxon>
        <taxon>Bacillati</taxon>
        <taxon>Bacillota</taxon>
        <taxon>Bacilli</taxon>
        <taxon>Bacillales</taxon>
        <taxon>Bacillaceae</taxon>
        <taxon>Halalkalibacter</taxon>
    </lineage>
</organism>
<dbReference type="EMBL" id="BAUT01000004">
    <property type="protein sequence ID" value="GAE24798.1"/>
    <property type="molecule type" value="Genomic_DNA"/>
</dbReference>
<dbReference type="SUPFAM" id="SSF55785">
    <property type="entry name" value="PYP-like sensor domain (PAS domain)"/>
    <property type="match status" value="3"/>
</dbReference>
<evidence type="ECO:0000259" key="1">
    <source>
        <dbReference type="PROSITE" id="PS50112"/>
    </source>
</evidence>
<feature type="domain" description="PAS" evidence="1">
    <location>
        <begin position="136"/>
        <end position="206"/>
    </location>
</feature>
<dbReference type="RefSeq" id="WP_052002029.1">
    <property type="nucleotide sequence ID" value="NZ_BAUT01000004.1"/>
</dbReference>
<dbReference type="InterPro" id="IPR035965">
    <property type="entry name" value="PAS-like_dom_sf"/>
</dbReference>
<evidence type="ECO:0000313" key="2">
    <source>
        <dbReference type="EMBL" id="GAE24798.1"/>
    </source>
</evidence>
<dbReference type="InterPro" id="IPR013767">
    <property type="entry name" value="PAS_fold"/>
</dbReference>
<dbReference type="InterPro" id="IPR000014">
    <property type="entry name" value="PAS"/>
</dbReference>
<keyword evidence="3" id="KW-1185">Reference proteome</keyword>
<dbReference type="SMART" id="SM00091">
    <property type="entry name" value="PAS"/>
    <property type="match status" value="3"/>
</dbReference>
<dbReference type="PROSITE" id="PS50112">
    <property type="entry name" value="PAS"/>
    <property type="match status" value="2"/>
</dbReference>
<accession>W4PZ78</accession>
<dbReference type="CDD" id="cd00130">
    <property type="entry name" value="PAS"/>
    <property type="match status" value="3"/>
</dbReference>
<dbReference type="Pfam" id="PF13188">
    <property type="entry name" value="PAS_8"/>
    <property type="match status" value="2"/>
</dbReference>
<proteinExistence type="predicted"/>
<dbReference type="PANTHER" id="PTHR44757">
    <property type="entry name" value="DIGUANYLATE CYCLASE DGCP"/>
    <property type="match status" value="1"/>
</dbReference>
<comment type="caution">
    <text evidence="2">The sequence shown here is derived from an EMBL/GenBank/DDBJ whole genome shotgun (WGS) entry which is preliminary data.</text>
</comment>
<protein>
    <submittedName>
        <fullName evidence="2">Two-component hybrid sensor and regulator</fullName>
    </submittedName>
</protein>
<dbReference type="OrthoDB" id="9815750at2"/>
<feature type="domain" description="PAS" evidence="1">
    <location>
        <begin position="253"/>
        <end position="323"/>
    </location>
</feature>
<sequence length="348" mass="40511">MNDSVISSCFEASLQGQAIVSETGAFLLVNTAFCQHFGYSKEEMYERPIESFFICEDHATKENHSDFLFKKGQKYEQVEKVILHGNGYLQSTLFTITDVSSSEETCFHLQLDRVTVNLQQDGDQKMLLESIRNRDEVRLPKKILDGIKDAIITIKLNGQFLYVNEEAEKMLALTWNDLQQSDFWSYLMKDRNETLTKKFYHLLVGEDYAQVEYFDKKHSKWFDVRAYRSEDQVTMYFINVTERKQMEEELRLKEENYRSLVENIPETITVHDGNEFIYINPAGESLFGVTNADRLSETKLNQLLSTYDMAKVREGIRQLLSGDIAVDHSLYTLLLQNGKTIESKQRQL</sequence>
<dbReference type="Pfam" id="PF00989">
    <property type="entry name" value="PAS"/>
    <property type="match status" value="1"/>
</dbReference>
<dbReference type="GO" id="GO:0006355">
    <property type="term" value="P:regulation of DNA-templated transcription"/>
    <property type="evidence" value="ECO:0007669"/>
    <property type="project" value="InterPro"/>
</dbReference>
<dbReference type="PANTHER" id="PTHR44757:SF2">
    <property type="entry name" value="BIOFILM ARCHITECTURE MAINTENANCE PROTEIN MBAA"/>
    <property type="match status" value="1"/>
</dbReference>
<dbReference type="Gene3D" id="3.30.450.20">
    <property type="entry name" value="PAS domain"/>
    <property type="match status" value="3"/>
</dbReference>
<gene>
    <name evidence="2" type="ORF">JCM9140_750</name>
</gene>
<dbReference type="STRING" id="1236970.JCM9140_750"/>
<dbReference type="InterPro" id="IPR052155">
    <property type="entry name" value="Biofilm_reg_signaling"/>
</dbReference>
<reference evidence="2" key="1">
    <citation type="journal article" date="2014" name="Genome Announc.">
        <title>Draft Genome Sequences of Three Alkaliphilic Bacillus Strains, Bacillus wakoensis JCM 9140T, Bacillus akibai JCM 9157T, and Bacillus hemicellulosilyticus JCM 9152T.</title>
        <authorList>
            <person name="Yuki M."/>
            <person name="Oshima K."/>
            <person name="Suda W."/>
            <person name="Oshida Y."/>
            <person name="Kitamura K."/>
            <person name="Iida T."/>
            <person name="Hattori M."/>
            <person name="Ohkuma M."/>
        </authorList>
    </citation>
    <scope>NUCLEOTIDE SEQUENCE [LARGE SCALE GENOMIC DNA]</scope>
    <source>
        <strain evidence="2">JCM 9140</strain>
    </source>
</reference>
<evidence type="ECO:0000313" key="3">
    <source>
        <dbReference type="Proteomes" id="UP000018890"/>
    </source>
</evidence>
<dbReference type="NCBIfam" id="TIGR00229">
    <property type="entry name" value="sensory_box"/>
    <property type="match status" value="3"/>
</dbReference>
<name>W4PZ78_9BACI</name>
<dbReference type="AlphaFoldDB" id="W4PZ78"/>